<dbReference type="VEuPathDB" id="FungiDB:SCHCODRAFT_02274985"/>
<sequence>MGLRLDSWPGALAASRFRWTQRPPHSRRYGVISPHSSDCVLRDNGWIYKKGGSGWEDRKQLPTCLTPTLTDAQADARIPFEPLVPSRIQSSIDLTSSFCIFTMGPISTRVWTLVLIATGEAKRVRV</sequence>
<dbReference type="EMBL" id="GL377302">
    <property type="protein sequence ID" value="EFJ02029.1"/>
    <property type="molecule type" value="Genomic_DNA"/>
</dbReference>
<dbReference type="GeneID" id="9589481"/>
<gene>
    <name evidence="1" type="ORF">SCHCODRAFT_80536</name>
</gene>
<dbReference type="KEGG" id="scm:SCHCO_02274985"/>
<dbReference type="RefSeq" id="XP_003036931.1">
    <property type="nucleotide sequence ID" value="XM_003036885.1"/>
</dbReference>
<evidence type="ECO:0000313" key="1">
    <source>
        <dbReference type="EMBL" id="EFJ02029.1"/>
    </source>
</evidence>
<dbReference type="Proteomes" id="UP000007431">
    <property type="component" value="Unassembled WGS sequence"/>
</dbReference>
<name>D8PLI4_SCHCM</name>
<dbReference type="AlphaFoldDB" id="D8PLI4"/>
<dbReference type="OrthoDB" id="10399431at2759"/>
<protein>
    <submittedName>
        <fullName evidence="1">Expressed protein</fullName>
    </submittedName>
</protein>
<accession>D8PLI4</accession>
<dbReference type="HOGENOM" id="CLU_1982851_0_0_1"/>
<organism evidence="2">
    <name type="scientific">Schizophyllum commune (strain H4-8 / FGSC 9210)</name>
    <name type="common">Split gill fungus</name>
    <dbReference type="NCBI Taxonomy" id="578458"/>
    <lineage>
        <taxon>Eukaryota</taxon>
        <taxon>Fungi</taxon>
        <taxon>Dikarya</taxon>
        <taxon>Basidiomycota</taxon>
        <taxon>Agaricomycotina</taxon>
        <taxon>Agaricomycetes</taxon>
        <taxon>Agaricomycetidae</taxon>
        <taxon>Agaricales</taxon>
        <taxon>Schizophyllaceae</taxon>
        <taxon>Schizophyllum</taxon>
    </lineage>
</organism>
<keyword evidence="2" id="KW-1185">Reference proteome</keyword>
<dbReference type="InParanoid" id="D8PLI4"/>
<reference evidence="1 2" key="1">
    <citation type="journal article" date="2010" name="Nat. Biotechnol.">
        <title>Genome sequence of the model mushroom Schizophyllum commune.</title>
        <authorList>
            <person name="Ohm R.A."/>
            <person name="de Jong J.F."/>
            <person name="Lugones L.G."/>
            <person name="Aerts A."/>
            <person name="Kothe E."/>
            <person name="Stajich J.E."/>
            <person name="de Vries R.P."/>
            <person name="Record E."/>
            <person name="Levasseur A."/>
            <person name="Baker S.E."/>
            <person name="Bartholomew K.A."/>
            <person name="Coutinho P.M."/>
            <person name="Erdmann S."/>
            <person name="Fowler T.J."/>
            <person name="Gathman A.C."/>
            <person name="Lombard V."/>
            <person name="Henrissat B."/>
            <person name="Knabe N."/>
            <person name="Kuees U."/>
            <person name="Lilly W.W."/>
            <person name="Lindquist E."/>
            <person name="Lucas S."/>
            <person name="Magnuson J.K."/>
            <person name="Piumi F."/>
            <person name="Raudaskoski M."/>
            <person name="Salamov A."/>
            <person name="Schmutz J."/>
            <person name="Schwarze F.W.M.R."/>
            <person name="vanKuyk P.A."/>
            <person name="Horton J.S."/>
            <person name="Grigoriev I.V."/>
            <person name="Woesten H.A.B."/>
        </authorList>
    </citation>
    <scope>NUCLEOTIDE SEQUENCE [LARGE SCALE GENOMIC DNA]</scope>
    <source>
        <strain evidence="2">H4-8 / FGSC 9210</strain>
    </source>
</reference>
<proteinExistence type="predicted"/>
<evidence type="ECO:0000313" key="2">
    <source>
        <dbReference type="Proteomes" id="UP000007431"/>
    </source>
</evidence>